<evidence type="ECO:0000313" key="2">
    <source>
        <dbReference type="EMBL" id="MCL7714510.1"/>
    </source>
</evidence>
<gene>
    <name evidence="2" type="ORF">K5L01_07635</name>
</gene>
<keyword evidence="1" id="KW-1133">Transmembrane helix</keyword>
<evidence type="ECO:0008006" key="4">
    <source>
        <dbReference type="Google" id="ProtNLM"/>
    </source>
</evidence>
<keyword evidence="1" id="KW-0472">Membrane</keyword>
<dbReference type="RefSeq" id="WP_250063555.1">
    <property type="nucleotide sequence ID" value="NZ_JAIKTS010000002.1"/>
</dbReference>
<dbReference type="EMBL" id="JAIKTS010000002">
    <property type="protein sequence ID" value="MCL7714510.1"/>
    <property type="molecule type" value="Genomic_DNA"/>
</dbReference>
<evidence type="ECO:0000313" key="3">
    <source>
        <dbReference type="Proteomes" id="UP001431235"/>
    </source>
</evidence>
<name>A0ABT0SGQ4_9GAMM</name>
<protein>
    <recommendedName>
        <fullName evidence="4">Pilus assembly protein</fullName>
    </recommendedName>
</protein>
<evidence type="ECO:0000256" key="1">
    <source>
        <dbReference type="SAM" id="Phobius"/>
    </source>
</evidence>
<accession>A0ABT0SGQ4</accession>
<reference evidence="2 3" key="1">
    <citation type="submission" date="2021-08" db="EMBL/GenBank/DDBJ databases">
        <title>Novel members of of the genus Stenotrophomonas from differernt environment.</title>
        <authorList>
            <person name="Deng Y."/>
        </authorList>
    </citation>
    <scope>NUCLEOTIDE SEQUENCE [LARGE SCALE GENOMIC DNA]</scope>
    <source>
        <strain evidence="2 3">CPCC 101365</strain>
    </source>
</reference>
<comment type="caution">
    <text evidence="2">The sequence shown here is derived from an EMBL/GenBank/DDBJ whole genome shotgun (WGS) entry which is preliminary data.</text>
</comment>
<keyword evidence="1" id="KW-0812">Transmembrane</keyword>
<organism evidence="2 3">
    <name type="scientific">Stenotrophomonas mori</name>
    <dbReference type="NCBI Taxonomy" id="2871096"/>
    <lineage>
        <taxon>Bacteria</taxon>
        <taxon>Pseudomonadati</taxon>
        <taxon>Pseudomonadota</taxon>
        <taxon>Gammaproteobacteria</taxon>
        <taxon>Lysobacterales</taxon>
        <taxon>Lysobacteraceae</taxon>
        <taxon>Stenotrophomonas</taxon>
    </lineage>
</organism>
<sequence length="217" mass="22775">MPRPRRGQCGQSLISMMVGLVISLITIAAMLVLYKTMVTVSSDASRAALRDGQMAAGLLAAQLDLQAAGFGVEPAPGLDDRIALSDAGRQVVWRYLQDGASACAGLRVETAGLYRLPPKSCDSVAAVDWDTNERMPMALMPKNPDGSLFELAGERGGMSLAGGHVFSLERAACLPYMQQDAATLPAVQRVSLKRVDGSGEPLFSVCLPNLAAAAVPS</sequence>
<feature type="transmembrane region" description="Helical" evidence="1">
    <location>
        <begin position="12"/>
        <end position="34"/>
    </location>
</feature>
<keyword evidence="3" id="KW-1185">Reference proteome</keyword>
<proteinExistence type="predicted"/>
<dbReference type="Proteomes" id="UP001431235">
    <property type="component" value="Unassembled WGS sequence"/>
</dbReference>